<feature type="binding site" evidence="10">
    <location>
        <begin position="10"/>
        <end position="15"/>
    </location>
    <ligand>
        <name>NAD(+)</name>
        <dbReference type="ChEBI" id="CHEBI:57540"/>
    </ligand>
</feature>
<gene>
    <name evidence="14 15" type="primary">LOC114334291</name>
</gene>
<dbReference type="PANTHER" id="PTHR11374:SF3">
    <property type="entry name" value="UDP-GLUCOSE 6-DEHYDROGENASE"/>
    <property type="match status" value="1"/>
</dbReference>
<comment type="similarity">
    <text evidence="2 8">Belongs to the UDP-glucose/GDP-mannose dehydrogenase family.</text>
</comment>
<dbReference type="FunFam" id="1.20.5.100:FF:000001">
    <property type="entry name" value="UDP-glucose 6-dehydrogenase"/>
    <property type="match status" value="1"/>
</dbReference>
<dbReference type="RefSeq" id="XP_028140130.1">
    <property type="nucleotide sequence ID" value="XM_028284329.1"/>
</dbReference>
<dbReference type="GeneID" id="114334291"/>
<keyword evidence="5 8" id="KW-0560">Oxidoreductase</keyword>
<evidence type="ECO:0000256" key="1">
    <source>
        <dbReference type="ARBA" id="ARBA00004701"/>
    </source>
</evidence>
<dbReference type="SMART" id="SM00984">
    <property type="entry name" value="UDPG_MGDP_dh_C"/>
    <property type="match status" value="1"/>
</dbReference>
<dbReference type="NCBIfam" id="TIGR03026">
    <property type="entry name" value="NDP-sugDHase"/>
    <property type="match status" value="1"/>
</dbReference>
<dbReference type="PIRSF" id="PIRSF000124">
    <property type="entry name" value="UDPglc_GDPman_dh"/>
    <property type="match status" value="1"/>
</dbReference>
<dbReference type="FunFam" id="3.40.50.720:FF:000032">
    <property type="entry name" value="UDP-glucose 6-dehydrogenase"/>
    <property type="match status" value="1"/>
</dbReference>
<dbReference type="InterPro" id="IPR036220">
    <property type="entry name" value="UDP-Glc/GDP-Man_DH_C_sf"/>
</dbReference>
<dbReference type="EnsemblMetazoa" id="XM_028284328.2">
    <property type="protein sequence ID" value="XP_028140129.1"/>
    <property type="gene ID" value="LOC114334291"/>
</dbReference>
<feature type="active site" description="Nucleophile" evidence="9">
    <location>
        <position position="275"/>
    </location>
</feature>
<dbReference type="Proteomes" id="UP001652700">
    <property type="component" value="Unplaced"/>
</dbReference>
<dbReference type="InterPro" id="IPR008927">
    <property type="entry name" value="6-PGluconate_DH-like_C_sf"/>
</dbReference>
<dbReference type="Gene3D" id="3.40.50.720">
    <property type="entry name" value="NAD(P)-binding Rossmann-like Domain"/>
    <property type="match status" value="2"/>
</dbReference>
<dbReference type="RefSeq" id="XP_028140129.1">
    <property type="nucleotide sequence ID" value="XM_028284328.1"/>
</dbReference>
<comment type="pathway">
    <text evidence="1">Nucleotide-sugar biosynthesis; UDP-alpha-D-glucuronate biosynthesis; UDP-alpha-D-glucuronate from UDP-alpha-D-glucose: step 1/1.</text>
</comment>
<evidence type="ECO:0000256" key="9">
    <source>
        <dbReference type="PIRSR" id="PIRSR500133-1"/>
    </source>
</evidence>
<feature type="binding site" evidence="10">
    <location>
        <position position="35"/>
    </location>
    <ligand>
        <name>NAD(+)</name>
        <dbReference type="ChEBI" id="CHEBI:57540"/>
    </ligand>
</feature>
<dbReference type="SUPFAM" id="SSF48179">
    <property type="entry name" value="6-phosphogluconate dehydrogenase C-terminal domain-like"/>
    <property type="match status" value="1"/>
</dbReference>
<keyword evidence="13" id="KW-1185">Reference proteome</keyword>
<dbReference type="PIRSF" id="PIRSF500133">
    <property type="entry name" value="UDPglc_DH_euk"/>
    <property type="match status" value="1"/>
</dbReference>
<dbReference type="InterPro" id="IPR028356">
    <property type="entry name" value="UDPglc_DH_euk"/>
</dbReference>
<evidence type="ECO:0000256" key="3">
    <source>
        <dbReference type="ARBA" id="ARBA00012954"/>
    </source>
</evidence>
<dbReference type="UniPathway" id="UPA00038">
    <property type="reaction ID" value="UER00491"/>
</dbReference>
<feature type="binding site" evidence="10">
    <location>
        <begin position="88"/>
        <end position="92"/>
    </location>
    <ligand>
        <name>NAD(+)</name>
        <dbReference type="ChEBI" id="CHEBI:57540"/>
    </ligand>
</feature>
<accession>A0A6P7G6I5</accession>
<sequence>MTIKNICCLGAGYVGGPTCSVIALKCKDIKVTVADLSEERIAQWNSDRLPIYEPGLDKVVQECRGRNLFFTTNLTQAILDADLIFISVNTPTKLNGNGKGRAPDLKYIEGAARIIADTAQTNKIVVEKSTVPVRAAESISDILTANKKPKVTHQILSNPEFLAEGTAINDLLNPDRVLIGGENTEAGRQAIEALCSVYNTWIPKEKIVTMNTWSSELSKLAANALLAQRISSINSLSAICEPTGADVSEVARAVGLDSRIGSKFLQASIGFGGSCFQKDILNLVYICECFNLPEVAAYWQQVVDMNEYQKRRFTKQIIQSNFNTLSGKKICMLGFAFKKNTADTRESPAIYVGKTLLDEGASLRIYDPKVSKEQIIKELCKPEICDDPELYKNHISSYKDAYEAANECHAIIVCTEWDEFIALDYKKIYSDMMKPAYIFDGRKILDHQELIEIGFHVRTIGRCFYG</sequence>
<evidence type="ECO:0000256" key="4">
    <source>
        <dbReference type="ARBA" id="ARBA00015132"/>
    </source>
</evidence>
<evidence type="ECO:0000256" key="10">
    <source>
        <dbReference type="PIRSR" id="PIRSR500133-3"/>
    </source>
</evidence>
<dbReference type="GO" id="GO:0003979">
    <property type="term" value="F:UDP-glucose 6-dehydrogenase activity"/>
    <property type="evidence" value="ECO:0007669"/>
    <property type="project" value="UniProtKB-EC"/>
</dbReference>
<feature type="binding site" evidence="10">
    <location>
        <position position="345"/>
    </location>
    <ligand>
        <name>NAD(+)</name>
        <dbReference type="ChEBI" id="CHEBI:57540"/>
    </ligand>
</feature>
<feature type="binding site" evidence="10">
    <location>
        <begin position="129"/>
        <end position="130"/>
    </location>
    <ligand>
        <name>NAD(+)</name>
        <dbReference type="ChEBI" id="CHEBI:57540"/>
    </ligand>
</feature>
<comment type="catalytic activity">
    <reaction evidence="7 8">
        <text>UDP-alpha-D-glucose + 2 NAD(+) + H2O = UDP-alpha-D-glucuronate + 2 NADH + 3 H(+)</text>
        <dbReference type="Rhea" id="RHEA:23596"/>
        <dbReference type="ChEBI" id="CHEBI:15377"/>
        <dbReference type="ChEBI" id="CHEBI:15378"/>
        <dbReference type="ChEBI" id="CHEBI:57540"/>
        <dbReference type="ChEBI" id="CHEBI:57945"/>
        <dbReference type="ChEBI" id="CHEBI:58052"/>
        <dbReference type="ChEBI" id="CHEBI:58885"/>
        <dbReference type="EC" id="1.1.1.22"/>
    </reaction>
</comment>
<evidence type="ECO:0000256" key="8">
    <source>
        <dbReference type="PIRNR" id="PIRNR000124"/>
    </source>
</evidence>
<dbReference type="GO" id="GO:0006024">
    <property type="term" value="P:glycosaminoglycan biosynthetic process"/>
    <property type="evidence" value="ECO:0007669"/>
    <property type="project" value="TreeGrafter"/>
</dbReference>
<keyword evidence="6 8" id="KW-0520">NAD</keyword>
<dbReference type="GO" id="GO:0005634">
    <property type="term" value="C:nucleus"/>
    <property type="evidence" value="ECO:0007669"/>
    <property type="project" value="TreeGrafter"/>
</dbReference>
<evidence type="ECO:0000313" key="15">
    <source>
        <dbReference type="RefSeq" id="XP_028140130.1"/>
    </source>
</evidence>
<dbReference type="OrthoDB" id="5059218at2759"/>
<dbReference type="PANTHER" id="PTHR11374">
    <property type="entry name" value="UDP-GLUCOSE DEHYDROGENASE/UDP-MANNAC DEHYDROGENASE"/>
    <property type="match status" value="1"/>
</dbReference>
<evidence type="ECO:0000313" key="12">
    <source>
        <dbReference type="EnsemblMetazoa" id="XP_028140129.1"/>
    </source>
</evidence>
<reference evidence="14 15" key="1">
    <citation type="submission" date="2025-04" db="UniProtKB">
        <authorList>
            <consortium name="RefSeq"/>
        </authorList>
    </citation>
    <scope>IDENTIFICATION</scope>
    <source>
        <tissue evidence="14 15">Whole insect</tissue>
    </source>
</reference>
<organism evidence="15">
    <name type="scientific">Diabrotica virgifera virgifera</name>
    <name type="common">western corn rootworm</name>
    <dbReference type="NCBI Taxonomy" id="50390"/>
    <lineage>
        <taxon>Eukaryota</taxon>
        <taxon>Metazoa</taxon>
        <taxon>Ecdysozoa</taxon>
        <taxon>Arthropoda</taxon>
        <taxon>Hexapoda</taxon>
        <taxon>Insecta</taxon>
        <taxon>Pterygota</taxon>
        <taxon>Neoptera</taxon>
        <taxon>Endopterygota</taxon>
        <taxon>Coleoptera</taxon>
        <taxon>Polyphaga</taxon>
        <taxon>Cucujiformia</taxon>
        <taxon>Chrysomeloidea</taxon>
        <taxon>Chrysomelidae</taxon>
        <taxon>Galerucinae</taxon>
        <taxon>Diabroticina</taxon>
        <taxon>Diabroticites</taxon>
        <taxon>Diabrotica</taxon>
    </lineage>
</organism>
<dbReference type="InterPro" id="IPR001732">
    <property type="entry name" value="UDP-Glc/GDP-Man_DH_N"/>
</dbReference>
<dbReference type="FunFam" id="3.40.50.720:FF:000114">
    <property type="entry name" value="UDP-glucose 6-dehydrogenase"/>
    <property type="match status" value="1"/>
</dbReference>
<protein>
    <recommendedName>
        <fullName evidence="4 8">UDP-glucose 6-dehydrogenase</fullName>
        <ecNumber evidence="3 8">1.1.1.22</ecNumber>
    </recommendedName>
</protein>
<evidence type="ECO:0000256" key="2">
    <source>
        <dbReference type="ARBA" id="ARBA00006601"/>
    </source>
</evidence>
<dbReference type="Pfam" id="PF03721">
    <property type="entry name" value="UDPG_MGDP_dh_N"/>
    <property type="match status" value="1"/>
</dbReference>
<evidence type="ECO:0000256" key="5">
    <source>
        <dbReference type="ARBA" id="ARBA00023002"/>
    </source>
</evidence>
<dbReference type="EnsemblMetazoa" id="XM_028284329.2">
    <property type="protein sequence ID" value="XP_028140130.1"/>
    <property type="gene ID" value="LOC114334291"/>
</dbReference>
<dbReference type="Pfam" id="PF03720">
    <property type="entry name" value="UDPG_MGDP_dh_C"/>
    <property type="match status" value="1"/>
</dbReference>
<dbReference type="KEGG" id="dvv:114334291"/>
<dbReference type="InterPro" id="IPR017476">
    <property type="entry name" value="UDP-Glc/GDP-Man"/>
</dbReference>
<reference evidence="12" key="2">
    <citation type="submission" date="2025-05" db="UniProtKB">
        <authorList>
            <consortium name="EnsemblMetazoa"/>
        </authorList>
    </citation>
    <scope>IDENTIFICATION</scope>
</reference>
<dbReference type="InterPro" id="IPR014027">
    <property type="entry name" value="UDP-Glc/GDP-Man_DH_C"/>
</dbReference>
<evidence type="ECO:0000259" key="11">
    <source>
        <dbReference type="SMART" id="SM00984"/>
    </source>
</evidence>
<dbReference type="Gene3D" id="1.20.5.100">
    <property type="entry name" value="Cytochrome c1, transmembrane anchor, C-terminal"/>
    <property type="match status" value="1"/>
</dbReference>
<dbReference type="SUPFAM" id="SSF51735">
    <property type="entry name" value="NAD(P)-binding Rossmann-fold domains"/>
    <property type="match status" value="1"/>
</dbReference>
<feature type="binding site" evidence="10">
    <location>
        <begin position="275"/>
        <end position="278"/>
    </location>
    <ligand>
        <name>NAD(+)</name>
        <dbReference type="ChEBI" id="CHEBI:57540"/>
    </ligand>
</feature>
<dbReference type="InterPro" id="IPR014026">
    <property type="entry name" value="UDP-Glc/GDP-Man_DH_dimer"/>
</dbReference>
<dbReference type="Pfam" id="PF00984">
    <property type="entry name" value="UDPG_MGDP_dh"/>
    <property type="match status" value="1"/>
</dbReference>
<feature type="binding site" evidence="10">
    <location>
        <position position="40"/>
    </location>
    <ligand>
        <name>NAD(+)</name>
        <dbReference type="ChEBI" id="CHEBI:57540"/>
    </ligand>
</feature>
<evidence type="ECO:0000313" key="14">
    <source>
        <dbReference type="RefSeq" id="XP_028140129.1"/>
    </source>
</evidence>
<dbReference type="GO" id="GO:0006065">
    <property type="term" value="P:UDP-glucuronate biosynthetic process"/>
    <property type="evidence" value="ECO:0007669"/>
    <property type="project" value="UniProtKB-UniPathway"/>
</dbReference>
<evidence type="ECO:0000313" key="13">
    <source>
        <dbReference type="Proteomes" id="UP001652700"/>
    </source>
</evidence>
<evidence type="ECO:0000256" key="7">
    <source>
        <dbReference type="ARBA" id="ARBA00047473"/>
    </source>
</evidence>
<feature type="domain" description="UDP-glucose/GDP-mannose dehydrogenase C-terminal" evidence="11">
    <location>
        <begin position="331"/>
        <end position="447"/>
    </location>
</feature>
<name>A0A6P7G6I5_DIAVI</name>
<dbReference type="GO" id="GO:0051287">
    <property type="term" value="F:NAD binding"/>
    <property type="evidence" value="ECO:0007669"/>
    <property type="project" value="InterPro"/>
</dbReference>
<dbReference type="EC" id="1.1.1.22" evidence="3 8"/>
<dbReference type="AlphaFoldDB" id="A0A6P7G6I5"/>
<dbReference type="SUPFAM" id="SSF52413">
    <property type="entry name" value="UDP-glucose/GDP-mannose dehydrogenase C-terminal domain"/>
    <property type="match status" value="1"/>
</dbReference>
<dbReference type="InterPro" id="IPR036291">
    <property type="entry name" value="NAD(P)-bd_dom_sf"/>
</dbReference>
<feature type="binding site" evidence="10">
    <location>
        <position position="164"/>
    </location>
    <ligand>
        <name>NAD(+)</name>
        <dbReference type="ChEBI" id="CHEBI:57540"/>
    </ligand>
</feature>
<evidence type="ECO:0000256" key="6">
    <source>
        <dbReference type="ARBA" id="ARBA00023027"/>
    </source>
</evidence>
<comment type="function">
    <text evidence="8">Involved in the biosynthesis of glycosaminoglycans; hyaluronan, chondroitin sulfate, and heparan sulfate.</text>
</comment>
<proteinExistence type="inferred from homology"/>